<dbReference type="Gene3D" id="3.40.50.1000">
    <property type="entry name" value="HAD superfamily/HAD-like"/>
    <property type="match status" value="1"/>
</dbReference>
<dbReference type="RefSeq" id="WP_014747225.1">
    <property type="nucleotide sequence ID" value="NC_017957.2"/>
</dbReference>
<comment type="catalytic activity">
    <reaction evidence="4">
        <text>5-methylsulfanyl-2,3-dioxopentyl phosphate + H2O = 1,2-dihydroxy-5-(methylsulfanyl)pent-1-en-3-one + phosphate</text>
        <dbReference type="Rhea" id="RHEA:21700"/>
        <dbReference type="ChEBI" id="CHEBI:15377"/>
        <dbReference type="ChEBI" id="CHEBI:43474"/>
        <dbReference type="ChEBI" id="CHEBI:49252"/>
        <dbReference type="ChEBI" id="CHEBI:58828"/>
        <dbReference type="EC" id="3.1.3.77"/>
    </reaction>
</comment>
<keyword evidence="2 4" id="KW-0378">Hydrolase</keyword>
<dbReference type="HOGENOM" id="CLU_023273_0_0_5"/>
<dbReference type="HAMAP" id="MF_01681">
    <property type="entry name" value="Salvage_MtnC"/>
    <property type="match status" value="1"/>
</dbReference>
<name>I3TS10_TISMK</name>
<dbReference type="GO" id="GO:0043715">
    <property type="term" value="F:2,3-diketo-5-methylthiopentyl-1-phosphate enolase activity"/>
    <property type="evidence" value="ECO:0007669"/>
    <property type="project" value="UniProtKB-UniRule"/>
</dbReference>
<proteinExistence type="inferred from homology"/>
<comment type="pathway">
    <text evidence="4">Amino-acid biosynthesis; L-methionine biosynthesis via salvage pathway; L-methionine from S-methyl-5-thio-alpha-D-ribose 1-phosphate: step 3/6.</text>
</comment>
<comment type="similarity">
    <text evidence="4">Belongs to the HAD-like hydrolase superfamily. MasA/MtnC family.</text>
</comment>
<evidence type="ECO:0000313" key="7">
    <source>
        <dbReference type="Proteomes" id="UP000005258"/>
    </source>
</evidence>
<keyword evidence="6" id="KW-0614">Plasmid</keyword>
<protein>
    <recommendedName>
        <fullName evidence="4">Enolase-phosphatase E1</fullName>
        <ecNumber evidence="4">3.1.3.77</ecNumber>
    </recommendedName>
    <alternativeName>
        <fullName evidence="4">2,3-diketo-5-methylthio-1-phosphopentane phosphatase</fullName>
    </alternativeName>
</protein>
<dbReference type="Pfam" id="PF00702">
    <property type="entry name" value="Hydrolase"/>
    <property type="match status" value="1"/>
</dbReference>
<keyword evidence="3 4" id="KW-0486">Methionine biosynthesis</keyword>
<evidence type="ECO:0000256" key="4">
    <source>
        <dbReference type="HAMAP-Rule" id="MF_01681"/>
    </source>
</evidence>
<dbReference type="NCBIfam" id="TIGR01691">
    <property type="entry name" value="enolase-ppase"/>
    <property type="match status" value="1"/>
</dbReference>
<comment type="function">
    <text evidence="4">Bifunctional enzyme that catalyzes the enolization of 2,3-diketo-5-methylthiopentyl-1-phosphate (DK-MTP-1-P) into the intermediate 2-hydroxy-3-keto-5-methylthiopentenyl-1-phosphate (HK-MTPenyl-1-P), which is then dephosphorylated to form the acireductone 1,2-dihydroxy-3-keto-5-methylthiopentene (DHK-MTPene).</text>
</comment>
<dbReference type="SUPFAM" id="SSF56784">
    <property type="entry name" value="HAD-like"/>
    <property type="match status" value="1"/>
</dbReference>
<dbReference type="SFLD" id="SFLDG01129">
    <property type="entry name" value="C1.5:_HAD__Beta-PGM__Phosphata"/>
    <property type="match status" value="1"/>
</dbReference>
<dbReference type="EMBL" id="CP003237">
    <property type="protein sequence ID" value="AFK55548.1"/>
    <property type="molecule type" value="Genomic_DNA"/>
</dbReference>
<dbReference type="GO" id="GO:0043874">
    <property type="term" value="F:acireductone synthase activity"/>
    <property type="evidence" value="ECO:0007669"/>
    <property type="project" value="UniProtKB-EC"/>
</dbReference>
<evidence type="ECO:0000256" key="1">
    <source>
        <dbReference type="ARBA" id="ARBA00022605"/>
    </source>
</evidence>
<dbReference type="PATRIC" id="fig|1110502.3.peg.3802"/>
<dbReference type="PANTHER" id="PTHR20371:SF1">
    <property type="entry name" value="ENOLASE-PHOSPHATASE E1"/>
    <property type="match status" value="1"/>
</dbReference>
<comment type="cofactor">
    <cofactor evidence="4">
        <name>Mg(2+)</name>
        <dbReference type="ChEBI" id="CHEBI:18420"/>
    </cofactor>
    <text evidence="4">Binds 1 Mg(2+) ion per subunit.</text>
</comment>
<keyword evidence="7" id="KW-1185">Reference proteome</keyword>
<geneLocation type="plasmid" evidence="6 7">
    <name>pTM1</name>
</geneLocation>
<gene>
    <name evidence="4 6" type="primary">mtnC</name>
    <name evidence="6" type="ordered locus">TMO_a0145</name>
</gene>
<evidence type="ECO:0000256" key="2">
    <source>
        <dbReference type="ARBA" id="ARBA00022801"/>
    </source>
</evidence>
<evidence type="ECO:0000313" key="6">
    <source>
        <dbReference type="EMBL" id="AFK55548.1"/>
    </source>
</evidence>
<dbReference type="UniPathway" id="UPA00904">
    <property type="reaction ID" value="UER00876"/>
</dbReference>
<dbReference type="SFLD" id="SFLDS00003">
    <property type="entry name" value="Haloacid_Dehalogenase"/>
    <property type="match status" value="1"/>
</dbReference>
<accession>I3TS10</accession>
<dbReference type="InterPro" id="IPR023943">
    <property type="entry name" value="Enolase-ppase_E1"/>
</dbReference>
<evidence type="ECO:0000256" key="5">
    <source>
        <dbReference type="SAM" id="MobiDB-lite"/>
    </source>
</evidence>
<dbReference type="CDD" id="cd01629">
    <property type="entry name" value="HAD_EP"/>
    <property type="match status" value="1"/>
</dbReference>
<dbReference type="SFLD" id="SFLDF00044">
    <property type="entry name" value="enolase-phosphatase"/>
    <property type="match status" value="1"/>
</dbReference>
<comment type="pathway">
    <text evidence="4">Amino-acid biosynthesis; L-methionine biosynthesis via salvage pathway; L-methionine from S-methyl-5-thio-alpha-D-ribose 1-phosphate: step 4/6.</text>
</comment>
<dbReference type="InterPro" id="IPR023214">
    <property type="entry name" value="HAD_sf"/>
</dbReference>
<dbReference type="GO" id="GO:0043716">
    <property type="term" value="F:2-hydroxy-3-keto-5-methylthiopentenyl-1-phosphate phosphatase activity"/>
    <property type="evidence" value="ECO:0007669"/>
    <property type="project" value="UniProtKB-UniRule"/>
</dbReference>
<sequence>MASDRTAAGQPETGSHGGPVVLTDIEGTTTDIAFVSEVLFPFARARLRDFLHANAHLPEVAAALDDVRARIRAEGGALPAPTGGRVEAGRDGEIDALADRLIAWIDADAKITPLKTLQGLIWADGYADGTLRAHLYPEVAAALGRWHAAGVTLAVYSSGSVAAQLLLFGHTEAGDLNPLFSHNFDTTTGLKVEAGSYTRIAAALGRPPREILFLSDHPGEIAAARSAGMAVIRLDRSRAPGSPITPDDLGVPVAADFDAIDPFAICGMASV</sequence>
<dbReference type="GO" id="GO:0000287">
    <property type="term" value="F:magnesium ion binding"/>
    <property type="evidence" value="ECO:0007669"/>
    <property type="project" value="UniProtKB-UniRule"/>
</dbReference>
<dbReference type="PANTHER" id="PTHR20371">
    <property type="entry name" value="ENOLASE-PHOSPHATASE E1"/>
    <property type="match status" value="1"/>
</dbReference>
<keyword evidence="1 4" id="KW-0028">Amino-acid biosynthesis</keyword>
<comment type="subunit">
    <text evidence="4">Monomer.</text>
</comment>
<evidence type="ECO:0000256" key="3">
    <source>
        <dbReference type="ARBA" id="ARBA00023167"/>
    </source>
</evidence>
<organism evidence="6 7">
    <name type="scientific">Tistrella mobilis (strain KA081020-065)</name>
    <dbReference type="NCBI Taxonomy" id="1110502"/>
    <lineage>
        <taxon>Bacteria</taxon>
        <taxon>Pseudomonadati</taxon>
        <taxon>Pseudomonadota</taxon>
        <taxon>Alphaproteobacteria</taxon>
        <taxon>Geminicoccales</taxon>
        <taxon>Geminicoccaceae</taxon>
        <taxon>Tistrella</taxon>
    </lineage>
</organism>
<dbReference type="AlphaFoldDB" id="I3TS10"/>
<feature type="region of interest" description="Disordered" evidence="5">
    <location>
        <begin position="1"/>
        <end position="20"/>
    </location>
</feature>
<dbReference type="InterPro" id="IPR036412">
    <property type="entry name" value="HAD-like_sf"/>
</dbReference>
<dbReference type="GO" id="GO:0019509">
    <property type="term" value="P:L-methionine salvage from methylthioadenosine"/>
    <property type="evidence" value="ECO:0007669"/>
    <property type="project" value="UniProtKB-UniRule"/>
</dbReference>
<dbReference type="KEGG" id="tmo:TMO_a0145"/>
<dbReference type="Gene3D" id="1.10.720.60">
    <property type="match status" value="1"/>
</dbReference>
<keyword evidence="4" id="KW-0479">Metal-binding</keyword>
<dbReference type="EC" id="3.1.3.77" evidence="4"/>
<keyword evidence="4" id="KW-0460">Magnesium</keyword>
<dbReference type="SFLD" id="SFLDG01133">
    <property type="entry name" value="C1.5.4:_Enolase-phosphatase_Li"/>
    <property type="match status" value="1"/>
</dbReference>
<reference evidence="6 7" key="1">
    <citation type="journal article" date="2012" name="J. Am. Chem. Soc.">
        <title>Bacterial biosynthesis and maturation of the didemnin anti-cancer agents.</title>
        <authorList>
            <person name="Xu Y."/>
            <person name="Kersten R.D."/>
            <person name="Nam S.J."/>
            <person name="Lu L."/>
            <person name="Al-Suwailem A.M."/>
            <person name="Zheng H."/>
            <person name="Fenical W."/>
            <person name="Dorrestein P.C."/>
            <person name="Moore B.S."/>
            <person name="Qian P.Y."/>
        </authorList>
    </citation>
    <scope>NUCLEOTIDE SEQUENCE [LARGE SCALE GENOMIC DNA]</scope>
    <source>
        <strain evidence="6 7">KA081020-065</strain>
    </source>
</reference>
<dbReference type="Proteomes" id="UP000005258">
    <property type="component" value="Plasmid pTM1"/>
</dbReference>